<feature type="signal peptide" evidence="13">
    <location>
        <begin position="1"/>
        <end position="19"/>
    </location>
</feature>
<evidence type="ECO:0000313" key="15">
    <source>
        <dbReference type="Ensembl" id="ENSSSUP00005013519.1"/>
    </source>
</evidence>
<dbReference type="Gene3D" id="2.60.40.10">
    <property type="entry name" value="Immunoglobulins"/>
    <property type="match status" value="1"/>
</dbReference>
<dbReference type="InterPro" id="IPR003006">
    <property type="entry name" value="Ig/MHC_CS"/>
</dbReference>
<evidence type="ECO:0000256" key="5">
    <source>
        <dbReference type="ARBA" id="ARBA00022859"/>
    </source>
</evidence>
<dbReference type="GO" id="GO:0002250">
    <property type="term" value="P:adaptive immune response"/>
    <property type="evidence" value="ECO:0007669"/>
    <property type="project" value="UniProtKB-KW"/>
</dbReference>
<reference evidence="15 16" key="1">
    <citation type="submission" date="2019-05" db="EMBL/GenBank/DDBJ databases">
        <title>A Chromosome-scale Meerkat (S. suricatta) Genome Assembly.</title>
        <authorList>
            <person name="Dudchenko O."/>
            <person name="Lieberman Aiden E."/>
            <person name="Tung J."/>
            <person name="Barreiro L.B."/>
            <person name="Clutton-Brock T.H."/>
        </authorList>
    </citation>
    <scope>NUCLEOTIDE SEQUENCE [LARGE SCALE GENOMIC DNA]</scope>
</reference>
<evidence type="ECO:0000256" key="2">
    <source>
        <dbReference type="ARBA" id="ARBA00007394"/>
    </source>
</evidence>
<name>A0A673TWY2_SURSU</name>
<dbReference type="InterPro" id="IPR007110">
    <property type="entry name" value="Ig-like_dom"/>
</dbReference>
<dbReference type="SUPFAM" id="SSF48726">
    <property type="entry name" value="Immunoglobulin"/>
    <property type="match status" value="1"/>
</dbReference>
<keyword evidence="10" id="KW-0325">Glycoprotein</keyword>
<evidence type="ECO:0000313" key="16">
    <source>
        <dbReference type="Proteomes" id="UP000472268"/>
    </source>
</evidence>
<protein>
    <recommendedName>
        <fullName evidence="14">Ig-like domain-containing protein</fullName>
    </recommendedName>
</protein>
<dbReference type="Ensembl" id="ENSSSUT00005015446.1">
    <property type="protein sequence ID" value="ENSSSUP00005013519.1"/>
    <property type="gene ID" value="ENSSSUG00005008622.1"/>
</dbReference>
<dbReference type="SMART" id="SM00920">
    <property type="entry name" value="MHC_II_alpha"/>
    <property type="match status" value="1"/>
</dbReference>
<dbReference type="PROSITE" id="PS00290">
    <property type="entry name" value="IG_MHC"/>
    <property type="match status" value="1"/>
</dbReference>
<evidence type="ECO:0000256" key="1">
    <source>
        <dbReference type="ARBA" id="ARBA00004479"/>
    </source>
</evidence>
<keyword evidence="8" id="KW-0472">Membrane</keyword>
<keyword evidence="5" id="KW-0391">Immunity</keyword>
<dbReference type="PANTHER" id="PTHR19944:SF86">
    <property type="entry name" value="HLA CLASS II HISTOCOMPATIBILITY ANTIGEN, DR ALPHA CHAIN"/>
    <property type="match status" value="1"/>
</dbReference>
<dbReference type="InterPro" id="IPR003597">
    <property type="entry name" value="Ig_C1-set"/>
</dbReference>
<dbReference type="OMA" id="MWSEEDI"/>
<organism evidence="15 16">
    <name type="scientific">Suricata suricatta</name>
    <name type="common">Meerkat</name>
    <dbReference type="NCBI Taxonomy" id="37032"/>
    <lineage>
        <taxon>Eukaryota</taxon>
        <taxon>Metazoa</taxon>
        <taxon>Chordata</taxon>
        <taxon>Craniata</taxon>
        <taxon>Vertebrata</taxon>
        <taxon>Euteleostomi</taxon>
        <taxon>Mammalia</taxon>
        <taxon>Eutheria</taxon>
        <taxon>Laurasiatheria</taxon>
        <taxon>Carnivora</taxon>
        <taxon>Feliformia</taxon>
        <taxon>Herpestidae</taxon>
        <taxon>Suricata</taxon>
    </lineage>
</organism>
<sequence length="270" mass="30443">MDILHLSLLFRLTPALHHSCPPCGSTAPAHTAESYLTPDPSEEFMFDFDGDEIFHTDMEKETVYPGIGQYRWDKANLDIMIKHSNHTPNTNAKSNFCHMCPLPPEVTVLSNVPVELGEPNILICFTDKFFPTVINVTWLEMETLNGNPVTTGVPGTVFLPRKDCLFHRFHYLPFLPSTEDVYDCKVEHWSWDEPLLKRWEFDAPTPLPETTENVVCALGLVVGLVGIMLEPSSSSKACTKSMLGMQKASVSHPQVGLMWSEEDIYRIFQG</sequence>
<dbReference type="CDD" id="cd05767">
    <property type="entry name" value="IgC1_MHC_II_alpha"/>
    <property type="match status" value="1"/>
</dbReference>
<reference evidence="15" key="2">
    <citation type="submission" date="2025-08" db="UniProtKB">
        <authorList>
            <consortium name="Ensembl"/>
        </authorList>
    </citation>
    <scope>IDENTIFICATION</scope>
</reference>
<evidence type="ECO:0000256" key="6">
    <source>
        <dbReference type="ARBA" id="ARBA00022989"/>
    </source>
</evidence>
<dbReference type="InterPro" id="IPR013783">
    <property type="entry name" value="Ig-like_fold"/>
</dbReference>
<dbReference type="PANTHER" id="PTHR19944">
    <property type="entry name" value="MHC CLASS II-RELATED"/>
    <property type="match status" value="1"/>
</dbReference>
<evidence type="ECO:0000256" key="8">
    <source>
        <dbReference type="ARBA" id="ARBA00023136"/>
    </source>
</evidence>
<comment type="subcellular location">
    <subcellularLocation>
        <location evidence="1">Membrane</location>
        <topology evidence="1">Single-pass type I membrane protein</topology>
    </subcellularLocation>
</comment>
<evidence type="ECO:0000259" key="14">
    <source>
        <dbReference type="PROSITE" id="PS50835"/>
    </source>
</evidence>
<evidence type="ECO:0000256" key="12">
    <source>
        <dbReference type="RuleBase" id="RU004238"/>
    </source>
</evidence>
<dbReference type="GO" id="GO:0042613">
    <property type="term" value="C:MHC class II protein complex"/>
    <property type="evidence" value="ECO:0007669"/>
    <property type="project" value="UniProtKB-KW"/>
</dbReference>
<dbReference type="Pfam" id="PF00993">
    <property type="entry name" value="MHC_II_alpha"/>
    <property type="match status" value="1"/>
</dbReference>
<keyword evidence="3" id="KW-0812">Transmembrane</keyword>
<dbReference type="Proteomes" id="UP000472268">
    <property type="component" value="Chromosome 7"/>
</dbReference>
<evidence type="ECO:0000256" key="3">
    <source>
        <dbReference type="ARBA" id="ARBA00022692"/>
    </source>
</evidence>
<dbReference type="Gene3D" id="3.10.320.10">
    <property type="entry name" value="Class II Histocompatibility Antigen, M Beta Chain, Chain B, domain 1"/>
    <property type="match status" value="1"/>
</dbReference>
<dbReference type="SMART" id="SM00407">
    <property type="entry name" value="IGc1"/>
    <property type="match status" value="1"/>
</dbReference>
<keyword evidence="11" id="KW-0491">MHC II</keyword>
<keyword evidence="4 13" id="KW-0732">Signal</keyword>
<dbReference type="InterPro" id="IPR001003">
    <property type="entry name" value="MHC_II_a_N"/>
</dbReference>
<keyword evidence="6" id="KW-1133">Transmembrane helix</keyword>
<reference evidence="15" key="3">
    <citation type="submission" date="2025-09" db="UniProtKB">
        <authorList>
            <consortium name="Ensembl"/>
        </authorList>
    </citation>
    <scope>IDENTIFICATION</scope>
</reference>
<dbReference type="Pfam" id="PF07654">
    <property type="entry name" value="C1-set"/>
    <property type="match status" value="1"/>
</dbReference>
<evidence type="ECO:0000256" key="7">
    <source>
        <dbReference type="ARBA" id="ARBA00023130"/>
    </source>
</evidence>
<keyword evidence="9" id="KW-1015">Disulfide bond</keyword>
<dbReference type="InterPro" id="IPR036179">
    <property type="entry name" value="Ig-like_dom_sf"/>
</dbReference>
<evidence type="ECO:0000256" key="10">
    <source>
        <dbReference type="ARBA" id="ARBA00023180"/>
    </source>
</evidence>
<evidence type="ECO:0000256" key="11">
    <source>
        <dbReference type="ARBA" id="ARBA00023182"/>
    </source>
</evidence>
<dbReference type="InterPro" id="IPR011162">
    <property type="entry name" value="MHC_I/II-like_Ag-recog"/>
</dbReference>
<dbReference type="AlphaFoldDB" id="A0A673TWY2"/>
<proteinExistence type="inferred from homology"/>
<feature type="domain" description="Ig-like" evidence="14">
    <location>
        <begin position="104"/>
        <end position="188"/>
    </location>
</feature>
<keyword evidence="16" id="KW-1185">Reference proteome</keyword>
<feature type="chain" id="PRO_5025334884" description="Ig-like domain-containing protein" evidence="13">
    <location>
        <begin position="20"/>
        <end position="270"/>
    </location>
</feature>
<dbReference type="PROSITE" id="PS50835">
    <property type="entry name" value="IG_LIKE"/>
    <property type="match status" value="1"/>
</dbReference>
<keyword evidence="7" id="KW-1064">Adaptive immunity</keyword>
<comment type="similarity">
    <text evidence="2 12">Belongs to the MHC class II family.</text>
</comment>
<dbReference type="SUPFAM" id="SSF54452">
    <property type="entry name" value="MHC antigen-recognition domain"/>
    <property type="match status" value="1"/>
</dbReference>
<dbReference type="InterPro" id="IPR014745">
    <property type="entry name" value="MHC_II_a/b_N"/>
</dbReference>
<evidence type="ECO:0000256" key="9">
    <source>
        <dbReference type="ARBA" id="ARBA00023157"/>
    </source>
</evidence>
<dbReference type="GO" id="GO:0002504">
    <property type="term" value="P:antigen processing and presentation of peptide or polysaccharide antigen via MHC class II"/>
    <property type="evidence" value="ECO:0007669"/>
    <property type="project" value="UniProtKB-KW"/>
</dbReference>
<dbReference type="InterPro" id="IPR050160">
    <property type="entry name" value="MHC/Immunoglobulin"/>
</dbReference>
<evidence type="ECO:0000256" key="4">
    <source>
        <dbReference type="ARBA" id="ARBA00022729"/>
    </source>
</evidence>
<accession>A0A673TWY2</accession>
<evidence type="ECO:0000256" key="13">
    <source>
        <dbReference type="SAM" id="SignalP"/>
    </source>
</evidence>